<dbReference type="InterPro" id="IPR035647">
    <property type="entry name" value="EFG_III/V"/>
</dbReference>
<dbReference type="EMBL" id="OX465086">
    <property type="protein sequence ID" value="CAI9264422.1"/>
    <property type="molecule type" value="Genomic_DNA"/>
</dbReference>
<dbReference type="SUPFAM" id="SSF54980">
    <property type="entry name" value="EF-G C-terminal domain-like"/>
    <property type="match status" value="1"/>
</dbReference>
<organism evidence="2 3">
    <name type="scientific">Lactuca saligna</name>
    <name type="common">Willowleaf lettuce</name>
    <dbReference type="NCBI Taxonomy" id="75948"/>
    <lineage>
        <taxon>Eukaryota</taxon>
        <taxon>Viridiplantae</taxon>
        <taxon>Streptophyta</taxon>
        <taxon>Embryophyta</taxon>
        <taxon>Tracheophyta</taxon>
        <taxon>Spermatophyta</taxon>
        <taxon>Magnoliopsida</taxon>
        <taxon>eudicotyledons</taxon>
        <taxon>Gunneridae</taxon>
        <taxon>Pentapetalae</taxon>
        <taxon>asterids</taxon>
        <taxon>campanulids</taxon>
        <taxon>Asterales</taxon>
        <taxon>Asteraceae</taxon>
        <taxon>Cichorioideae</taxon>
        <taxon>Cichorieae</taxon>
        <taxon>Lactucinae</taxon>
        <taxon>Lactuca</taxon>
    </lineage>
</organism>
<feature type="domain" description="Elongation factor EFG" evidence="1">
    <location>
        <begin position="70"/>
        <end position="147"/>
    </location>
</feature>
<dbReference type="CDD" id="cd03710">
    <property type="entry name" value="BipA_TypA_C"/>
    <property type="match status" value="1"/>
</dbReference>
<dbReference type="Gene3D" id="3.30.70.240">
    <property type="match status" value="1"/>
</dbReference>
<dbReference type="FunFam" id="3.30.70.240:FF:000002">
    <property type="entry name" value="GTP-binding protein TypA"/>
    <property type="match status" value="1"/>
</dbReference>
<keyword evidence="3" id="KW-1185">Reference proteome</keyword>
<dbReference type="InterPro" id="IPR035651">
    <property type="entry name" value="BipA_V"/>
</dbReference>
<dbReference type="Proteomes" id="UP001177003">
    <property type="component" value="Chromosome 0"/>
</dbReference>
<dbReference type="AlphaFoldDB" id="A0AA35Y890"/>
<evidence type="ECO:0000313" key="3">
    <source>
        <dbReference type="Proteomes" id="UP001177003"/>
    </source>
</evidence>
<reference evidence="2" key="1">
    <citation type="submission" date="2023-04" db="EMBL/GenBank/DDBJ databases">
        <authorList>
            <person name="Vijverberg K."/>
            <person name="Xiong W."/>
            <person name="Schranz E."/>
        </authorList>
    </citation>
    <scope>NUCLEOTIDE SEQUENCE</scope>
</reference>
<dbReference type="InterPro" id="IPR000640">
    <property type="entry name" value="EFG_V-like"/>
</dbReference>
<gene>
    <name evidence="2" type="ORF">LSALG_LOCUS5073</name>
</gene>
<dbReference type="Pfam" id="PF00679">
    <property type="entry name" value="EFG_C"/>
    <property type="match status" value="1"/>
</dbReference>
<proteinExistence type="predicted"/>
<sequence>MREGLNDCRMAAVLDPNFMVNLRSAKRITIEVAEGLQKAQKVSNYLRREHFELSVSPPRVMYKIEKGVKLEPIEEVNEEHVGMVMEALSHRRAEVTDMGPVAGNFGVTRMTLTCPSRGLVGYRSVFSSDTRGTRFMHRAFMAYEKYCGPLGNVRKGVLVNVTCYYSFGQKGKDSVKWAAEMSVGLGASVPRARWKETDALEYIHQQTYKHMTRMNKSPDEKLNIVSDVAFSPVDSHEQKSTDNITMTDKDHLPSSLILDEDQLSPPGRVETPVMEETSVDLPAVPSYVELTEKQQTDARKMTIKRIIDSYKQLRRVKLVQTHTTLLS</sequence>
<accession>A0AA35Y890</accession>
<name>A0AA35Y890_LACSI</name>
<protein>
    <recommendedName>
        <fullName evidence="1">Elongation factor EFG domain-containing protein</fullName>
    </recommendedName>
</protein>
<evidence type="ECO:0000259" key="1">
    <source>
        <dbReference type="Pfam" id="PF00679"/>
    </source>
</evidence>
<evidence type="ECO:0000313" key="2">
    <source>
        <dbReference type="EMBL" id="CAI9264422.1"/>
    </source>
</evidence>
<dbReference type="Gene3D" id="3.30.70.870">
    <property type="entry name" value="Elongation Factor G (Translational Gtpase), domain 3"/>
    <property type="match status" value="1"/>
</dbReference>